<proteinExistence type="predicted"/>
<evidence type="ECO:0000313" key="1">
    <source>
        <dbReference type="EMBL" id="GFO46053.1"/>
    </source>
</evidence>
<dbReference type="EMBL" id="BLXT01008141">
    <property type="protein sequence ID" value="GFO46053.1"/>
    <property type="molecule type" value="Genomic_DNA"/>
</dbReference>
<reference evidence="1 2" key="1">
    <citation type="journal article" date="2021" name="Elife">
        <title>Chloroplast acquisition without the gene transfer in kleptoplastic sea slugs, Plakobranchus ocellatus.</title>
        <authorList>
            <person name="Maeda T."/>
            <person name="Takahashi S."/>
            <person name="Yoshida T."/>
            <person name="Shimamura S."/>
            <person name="Takaki Y."/>
            <person name="Nagai Y."/>
            <person name="Toyoda A."/>
            <person name="Suzuki Y."/>
            <person name="Arimoto A."/>
            <person name="Ishii H."/>
            <person name="Satoh N."/>
            <person name="Nishiyama T."/>
            <person name="Hasebe M."/>
            <person name="Maruyama T."/>
            <person name="Minagawa J."/>
            <person name="Obokata J."/>
            <person name="Shigenobu S."/>
        </authorList>
    </citation>
    <scope>NUCLEOTIDE SEQUENCE [LARGE SCALE GENOMIC DNA]</scope>
</reference>
<evidence type="ECO:0000313" key="2">
    <source>
        <dbReference type="Proteomes" id="UP000735302"/>
    </source>
</evidence>
<comment type="caution">
    <text evidence="1">The sequence shown here is derived from an EMBL/GenBank/DDBJ whole genome shotgun (WGS) entry which is preliminary data.</text>
</comment>
<dbReference type="Proteomes" id="UP000735302">
    <property type="component" value="Unassembled WGS sequence"/>
</dbReference>
<evidence type="ECO:0008006" key="3">
    <source>
        <dbReference type="Google" id="ProtNLM"/>
    </source>
</evidence>
<sequence length="133" mass="15328">MYLRRDSARARRITWFNPPYSMNVATNIRKMFLTLINTCFSKTNILHEMINRKTKKFSYNCMPNVKSMITAHNKSGLAQKEIGVESIAQCNCRDRKACPLENNCLQDSVIYQATVTHKGNQVNAYIGMMENNI</sequence>
<protein>
    <recommendedName>
        <fullName evidence="3">Phlebovirus glycoprotein G2 fusion domain-containing protein</fullName>
    </recommendedName>
</protein>
<keyword evidence="2" id="KW-1185">Reference proteome</keyword>
<dbReference type="AlphaFoldDB" id="A0AAV4DNZ0"/>
<gene>
    <name evidence="1" type="ORF">PoB_007255800</name>
</gene>
<accession>A0AAV4DNZ0</accession>
<organism evidence="1 2">
    <name type="scientific">Plakobranchus ocellatus</name>
    <dbReference type="NCBI Taxonomy" id="259542"/>
    <lineage>
        <taxon>Eukaryota</taxon>
        <taxon>Metazoa</taxon>
        <taxon>Spiralia</taxon>
        <taxon>Lophotrochozoa</taxon>
        <taxon>Mollusca</taxon>
        <taxon>Gastropoda</taxon>
        <taxon>Heterobranchia</taxon>
        <taxon>Euthyneura</taxon>
        <taxon>Panpulmonata</taxon>
        <taxon>Sacoglossa</taxon>
        <taxon>Placobranchoidea</taxon>
        <taxon>Plakobranchidae</taxon>
        <taxon>Plakobranchus</taxon>
    </lineage>
</organism>
<name>A0AAV4DNZ0_9GAST</name>